<evidence type="ECO:0000313" key="1">
    <source>
        <dbReference type="EMBL" id="KAG2266332.1"/>
    </source>
</evidence>
<dbReference type="OrthoDB" id="1099638at2759"/>
<accession>A0A8X7QA78</accession>
<sequence length="313" mass="35887">MAKIWEKHTFSLRFLIDEEKNRVVLAEAGKDFVDVLCGILTLPMGTIASLLEKHKNPQSSIVGCFHNLHRSVSIMDDDNFQTQACKNLLMHPKNDAAEKTKFFVCPHFIYDETCCKAYNNIRTSTCSCRRTIDGVFLSCRTSSIITDDMKVALNSMGLVLNILNDRGYSGFDKLREMVLDVVCSLRSSLEDTFLRKHCVMTRKRKTLTPLVQETRVAGEDECLTPKVLIRKFDREILYVECREDFVDFLFRFLAIPLEFAWELSIDDANLGCVGNLRRSVKELSFEKQKEAIISKCVLPHCYSFRAQLLDVVI</sequence>
<dbReference type="AlphaFoldDB" id="A0A8X7QA78"/>
<dbReference type="InterPro" id="IPR007750">
    <property type="entry name" value="DUF674"/>
</dbReference>
<dbReference type="Proteomes" id="UP000886595">
    <property type="component" value="Unassembled WGS sequence"/>
</dbReference>
<dbReference type="EMBL" id="JAAMPC010000014">
    <property type="protein sequence ID" value="KAG2266332.1"/>
    <property type="molecule type" value="Genomic_DNA"/>
</dbReference>
<protein>
    <submittedName>
        <fullName evidence="1">Uncharacterized protein</fullName>
    </submittedName>
</protein>
<name>A0A8X7QA78_BRACI</name>
<dbReference type="PANTHER" id="PTHR33103">
    <property type="entry name" value="OS01G0153900 PROTEIN"/>
    <property type="match status" value="1"/>
</dbReference>
<dbReference type="PANTHER" id="PTHR33103:SF69">
    <property type="entry name" value="DUF674 FAMILY PROTEIN"/>
    <property type="match status" value="1"/>
</dbReference>
<gene>
    <name evidence="1" type="ORF">Bca52824_073411</name>
</gene>
<comment type="caution">
    <text evidence="1">The sequence shown here is derived from an EMBL/GenBank/DDBJ whole genome shotgun (WGS) entry which is preliminary data.</text>
</comment>
<organism evidence="1 2">
    <name type="scientific">Brassica carinata</name>
    <name type="common">Ethiopian mustard</name>
    <name type="synonym">Abyssinian cabbage</name>
    <dbReference type="NCBI Taxonomy" id="52824"/>
    <lineage>
        <taxon>Eukaryota</taxon>
        <taxon>Viridiplantae</taxon>
        <taxon>Streptophyta</taxon>
        <taxon>Embryophyta</taxon>
        <taxon>Tracheophyta</taxon>
        <taxon>Spermatophyta</taxon>
        <taxon>Magnoliopsida</taxon>
        <taxon>eudicotyledons</taxon>
        <taxon>Gunneridae</taxon>
        <taxon>Pentapetalae</taxon>
        <taxon>rosids</taxon>
        <taxon>malvids</taxon>
        <taxon>Brassicales</taxon>
        <taxon>Brassicaceae</taxon>
        <taxon>Brassiceae</taxon>
        <taxon>Brassica</taxon>
    </lineage>
</organism>
<keyword evidence="2" id="KW-1185">Reference proteome</keyword>
<proteinExistence type="predicted"/>
<reference evidence="1 2" key="1">
    <citation type="submission" date="2020-02" db="EMBL/GenBank/DDBJ databases">
        <authorList>
            <person name="Ma Q."/>
            <person name="Huang Y."/>
            <person name="Song X."/>
            <person name="Pei D."/>
        </authorList>
    </citation>
    <scope>NUCLEOTIDE SEQUENCE [LARGE SCALE GENOMIC DNA]</scope>
    <source>
        <strain evidence="1">Sxm20200214</strain>
        <tissue evidence="1">Leaf</tissue>
    </source>
</reference>
<dbReference type="Pfam" id="PF05056">
    <property type="entry name" value="DUF674"/>
    <property type="match status" value="1"/>
</dbReference>
<evidence type="ECO:0000313" key="2">
    <source>
        <dbReference type="Proteomes" id="UP000886595"/>
    </source>
</evidence>